<name>A0A7R9JFR2_TIMCA</name>
<reference evidence="1" key="1">
    <citation type="submission" date="2020-11" db="EMBL/GenBank/DDBJ databases">
        <authorList>
            <person name="Tran Van P."/>
        </authorList>
    </citation>
    <scope>NUCLEOTIDE SEQUENCE</scope>
</reference>
<accession>A0A7R9JFR2</accession>
<dbReference type="AlphaFoldDB" id="A0A7R9JFR2"/>
<evidence type="ECO:0000313" key="1">
    <source>
        <dbReference type="EMBL" id="CAD7578207.1"/>
    </source>
</evidence>
<sequence length="313" mass="35280">MNNTLQELCQVWRWGQPSYQYRIRDSPNKIPLYECWIVIPNLPSSQKKFYIPVQTSSVEDAIAKAANHINFINGKVCQFTIANMDAEQADVSVPVKIVDVMGQPEHVELRLIEIETHDAKTDHVQPLSVANMDAEQVDVSVPVMIVDVMEQPEHVELRLIEIETHDAKTDHVQPRCKYWCILTTEKRVQELTSELSIHLNGNENDLLGSRVPLVVEVFPHGAVPGILIQEESSIPDITPRTFGGKKQPPLAARDLALLRIQEQGFWGRRNIVMACKDHEANTEEGPVATWYYVACKLQCTAKSRGLVTVESNG</sequence>
<organism evidence="1">
    <name type="scientific">Timema californicum</name>
    <name type="common">California timema</name>
    <name type="synonym">Walking stick</name>
    <dbReference type="NCBI Taxonomy" id="61474"/>
    <lineage>
        <taxon>Eukaryota</taxon>
        <taxon>Metazoa</taxon>
        <taxon>Ecdysozoa</taxon>
        <taxon>Arthropoda</taxon>
        <taxon>Hexapoda</taxon>
        <taxon>Insecta</taxon>
        <taxon>Pterygota</taxon>
        <taxon>Neoptera</taxon>
        <taxon>Polyneoptera</taxon>
        <taxon>Phasmatodea</taxon>
        <taxon>Timematodea</taxon>
        <taxon>Timematoidea</taxon>
        <taxon>Timematidae</taxon>
        <taxon>Timema</taxon>
    </lineage>
</organism>
<dbReference type="Pfam" id="PF14709">
    <property type="entry name" value="DND1_DSRM"/>
    <property type="match status" value="1"/>
</dbReference>
<protein>
    <submittedName>
        <fullName evidence="1">(California timema) hypothetical protein</fullName>
    </submittedName>
</protein>
<gene>
    <name evidence="1" type="ORF">TCMB3V08_LOCUS10748</name>
</gene>
<proteinExistence type="predicted"/>
<dbReference type="EMBL" id="OE187087">
    <property type="protein sequence ID" value="CAD7578207.1"/>
    <property type="molecule type" value="Genomic_DNA"/>
</dbReference>